<proteinExistence type="predicted"/>
<evidence type="ECO:0000256" key="6">
    <source>
        <dbReference type="ARBA" id="ARBA00023004"/>
    </source>
</evidence>
<name>A0A1J5U5U9_9ARCH</name>
<dbReference type="PROSITE" id="PS51379">
    <property type="entry name" value="4FE4S_FER_2"/>
    <property type="match status" value="2"/>
</dbReference>
<keyword evidence="3" id="KW-0479">Metal-binding</keyword>
<dbReference type="AlphaFoldDB" id="A0A1J5U5U9"/>
<keyword evidence="7" id="KW-0411">Iron-sulfur</keyword>
<protein>
    <recommendedName>
        <fullName evidence="8">4Fe-4S ferredoxin-type domain-containing protein</fullName>
    </recommendedName>
</protein>
<evidence type="ECO:0000256" key="4">
    <source>
        <dbReference type="ARBA" id="ARBA00022737"/>
    </source>
</evidence>
<evidence type="ECO:0000313" key="9">
    <source>
        <dbReference type="EMBL" id="OIR21348.1"/>
    </source>
</evidence>
<feature type="domain" description="4Fe-4S ferredoxin-type" evidence="8">
    <location>
        <begin position="46"/>
        <end position="76"/>
    </location>
</feature>
<keyword evidence="1" id="KW-0813">Transport</keyword>
<evidence type="ECO:0000259" key="8">
    <source>
        <dbReference type="PROSITE" id="PS51379"/>
    </source>
</evidence>
<comment type="caution">
    <text evidence="9">The sequence shown here is derived from an EMBL/GenBank/DDBJ whole genome shotgun (WGS) entry which is preliminary data.</text>
</comment>
<keyword evidence="5" id="KW-0249">Electron transport</keyword>
<dbReference type="GO" id="GO:0046872">
    <property type="term" value="F:metal ion binding"/>
    <property type="evidence" value="ECO:0007669"/>
    <property type="project" value="UniProtKB-KW"/>
</dbReference>
<dbReference type="PANTHER" id="PTHR43687:SF6">
    <property type="entry name" value="L-ASPARTATE SEMIALDEHYDE SULFURTRANSFERASE IRON-SULFUR SUBUNIT"/>
    <property type="match status" value="1"/>
</dbReference>
<gene>
    <name evidence="9" type="ORF">BET99_02705</name>
</gene>
<dbReference type="Proteomes" id="UP000183615">
    <property type="component" value="Unassembled WGS sequence"/>
</dbReference>
<reference evidence="9 10" key="1">
    <citation type="submission" date="2016-08" db="EMBL/GenBank/DDBJ databases">
        <title>New Insights into Marine Group III Euryarchaeota, from dark to light.</title>
        <authorList>
            <person name="Haro-Moreno J.M."/>
            <person name="Rodriguez-Valera F."/>
            <person name="Lopez-Garcia P."/>
            <person name="Moreira D."/>
            <person name="Martin-Cuadrado A.B."/>
        </authorList>
    </citation>
    <scope>NUCLEOTIDE SEQUENCE [LARGE SCALE GENOMIC DNA]</scope>
    <source>
        <strain evidence="9">CG-Epi2</strain>
    </source>
</reference>
<evidence type="ECO:0000256" key="7">
    <source>
        <dbReference type="ARBA" id="ARBA00023014"/>
    </source>
</evidence>
<organism evidence="9 10">
    <name type="scientific">Marine Group III euryarchaeote CG-Epi2</name>
    <dbReference type="NCBI Taxonomy" id="1888996"/>
    <lineage>
        <taxon>Archaea</taxon>
        <taxon>Methanobacteriati</taxon>
        <taxon>Thermoplasmatota</taxon>
        <taxon>Thermoplasmata</taxon>
        <taxon>Candidatus Thermoprofundales</taxon>
    </lineage>
</organism>
<dbReference type="EMBL" id="MIYZ01000043">
    <property type="protein sequence ID" value="OIR21348.1"/>
    <property type="molecule type" value="Genomic_DNA"/>
</dbReference>
<dbReference type="PANTHER" id="PTHR43687">
    <property type="entry name" value="ADENYLYLSULFATE REDUCTASE, BETA SUBUNIT"/>
    <property type="match status" value="1"/>
</dbReference>
<dbReference type="GO" id="GO:0051539">
    <property type="term" value="F:4 iron, 4 sulfur cluster binding"/>
    <property type="evidence" value="ECO:0007669"/>
    <property type="project" value="UniProtKB-KW"/>
</dbReference>
<dbReference type="InterPro" id="IPR017900">
    <property type="entry name" value="4Fe4S_Fe_S_CS"/>
</dbReference>
<dbReference type="InterPro" id="IPR017896">
    <property type="entry name" value="4Fe4S_Fe-S-bd"/>
</dbReference>
<evidence type="ECO:0000313" key="10">
    <source>
        <dbReference type="Proteomes" id="UP000183615"/>
    </source>
</evidence>
<evidence type="ECO:0000256" key="5">
    <source>
        <dbReference type="ARBA" id="ARBA00022982"/>
    </source>
</evidence>
<sequence>MAIDEDYQETFEKVDTYDGESQPIQIWAKDQDSYSGIGTDKLGIWGTIVGVDFDLCVADGACIDACPVEVFEWIDTPNSTASDKKAIMIREDECIICRACESVCPVEAVLITED</sequence>
<keyword evidence="2" id="KW-0004">4Fe-4S</keyword>
<keyword evidence="4" id="KW-0677">Repeat</keyword>
<evidence type="ECO:0000256" key="2">
    <source>
        <dbReference type="ARBA" id="ARBA00022485"/>
    </source>
</evidence>
<dbReference type="PROSITE" id="PS00198">
    <property type="entry name" value="4FE4S_FER_1"/>
    <property type="match status" value="1"/>
</dbReference>
<accession>A0A1J5U5U9</accession>
<dbReference type="Gene3D" id="3.30.70.20">
    <property type="match status" value="1"/>
</dbReference>
<evidence type="ECO:0000256" key="1">
    <source>
        <dbReference type="ARBA" id="ARBA00022448"/>
    </source>
</evidence>
<dbReference type="SUPFAM" id="SSF54862">
    <property type="entry name" value="4Fe-4S ferredoxins"/>
    <property type="match status" value="1"/>
</dbReference>
<keyword evidence="6" id="KW-0408">Iron</keyword>
<dbReference type="Pfam" id="PF13237">
    <property type="entry name" value="Fer4_10"/>
    <property type="match status" value="1"/>
</dbReference>
<dbReference type="InterPro" id="IPR050572">
    <property type="entry name" value="Fe-S_Ferredoxin"/>
</dbReference>
<feature type="domain" description="4Fe-4S ferredoxin-type" evidence="8">
    <location>
        <begin position="85"/>
        <end position="114"/>
    </location>
</feature>
<evidence type="ECO:0000256" key="3">
    <source>
        <dbReference type="ARBA" id="ARBA00022723"/>
    </source>
</evidence>
<dbReference type="GO" id="GO:0016491">
    <property type="term" value="F:oxidoreductase activity"/>
    <property type="evidence" value="ECO:0007669"/>
    <property type="project" value="UniProtKB-ARBA"/>
</dbReference>